<proteinExistence type="inferred from homology"/>
<accession>A0AAP8PMT4</accession>
<dbReference type="Proteomes" id="UP000242470">
    <property type="component" value="Unassembled WGS sequence"/>
</dbReference>
<dbReference type="GO" id="GO:0016798">
    <property type="term" value="F:hydrolase activity, acting on glycosyl bonds"/>
    <property type="evidence" value="ECO:0007669"/>
    <property type="project" value="UniProtKB-KW"/>
</dbReference>
<comment type="similarity">
    <text evidence="4">Belongs to the MacroD-type family. Zn-Macro subfamily.</text>
</comment>
<dbReference type="InterPro" id="IPR043472">
    <property type="entry name" value="Macro_dom-like"/>
</dbReference>
<gene>
    <name evidence="6" type="ORF">CD158_08900</name>
</gene>
<evidence type="ECO:0000256" key="3">
    <source>
        <dbReference type="ARBA" id="ARBA00048482"/>
    </source>
</evidence>
<evidence type="ECO:0000256" key="1">
    <source>
        <dbReference type="ARBA" id="ARBA00018852"/>
    </source>
</evidence>
<protein>
    <recommendedName>
        <fullName evidence="1">Protein-ADP-ribose hydrolase</fullName>
    </recommendedName>
</protein>
<organism evidence="6 7">
    <name type="scientific">Staphylococcus auricularis</name>
    <dbReference type="NCBI Taxonomy" id="29379"/>
    <lineage>
        <taxon>Bacteria</taxon>
        <taxon>Bacillati</taxon>
        <taxon>Bacillota</taxon>
        <taxon>Bacilli</taxon>
        <taxon>Bacillales</taxon>
        <taxon>Staphylococcaceae</taxon>
        <taxon>Staphylococcus</taxon>
    </lineage>
</organism>
<evidence type="ECO:0000256" key="2">
    <source>
        <dbReference type="ARBA" id="ARBA00023295"/>
    </source>
</evidence>
<evidence type="ECO:0000313" key="6">
    <source>
        <dbReference type="EMBL" id="PNZ66302.1"/>
    </source>
</evidence>
<dbReference type="CDD" id="cd02908">
    <property type="entry name" value="Macro_OAADPr_deacetylase"/>
    <property type="match status" value="1"/>
</dbReference>
<dbReference type="EMBL" id="PPQW01000068">
    <property type="protein sequence ID" value="PNZ66302.1"/>
    <property type="molecule type" value="Genomic_DNA"/>
</dbReference>
<dbReference type="Pfam" id="PF01661">
    <property type="entry name" value="Macro"/>
    <property type="match status" value="1"/>
</dbReference>
<dbReference type="AlphaFoldDB" id="A0AAP8PMT4"/>
<dbReference type="SUPFAM" id="SSF52949">
    <property type="entry name" value="Macro domain-like"/>
    <property type="match status" value="1"/>
</dbReference>
<name>A0AAP8PMT4_9STAP</name>
<sequence length="261" mass="29419">MKQSERLAYLVEYLWQEANGEAPLDYPTDPHAQWRMFRGLVNVRPPEPINDKFLEVQDAYLQTLNQADPVSFASLNPVLHDDIYLWQGDITRLEVDGIVNAANSRLLGCFKPNHACIDNTIHTKAGVQLRLACEEIIQDQGKKEGVGKAKITSAYNLPSSYVIHTVGPQVQHYPVSKMNRDLLARCYQSCLKVADENDLNHIAFCCISTGVFGFPQDEAVKIAIDTVLAYKAETGSDIQVIFNVFSDEDYELYKEALTQYD</sequence>
<evidence type="ECO:0000313" key="7">
    <source>
        <dbReference type="Proteomes" id="UP000242470"/>
    </source>
</evidence>
<keyword evidence="2" id="KW-0326">Glycosidase</keyword>
<evidence type="ECO:0000256" key="4">
    <source>
        <dbReference type="ARBA" id="ARBA00093459"/>
    </source>
</evidence>
<comment type="caution">
    <text evidence="6">The sequence shown here is derived from an EMBL/GenBank/DDBJ whole genome shotgun (WGS) entry which is preliminary data.</text>
</comment>
<dbReference type="SMART" id="SM00506">
    <property type="entry name" value="A1pp"/>
    <property type="match status" value="1"/>
</dbReference>
<dbReference type="NCBIfam" id="NF003163">
    <property type="entry name" value="PRK04143.1"/>
    <property type="match status" value="1"/>
</dbReference>
<dbReference type="Gene3D" id="3.40.220.10">
    <property type="entry name" value="Leucine Aminopeptidase, subunit E, domain 1"/>
    <property type="match status" value="1"/>
</dbReference>
<dbReference type="GeneID" id="64981192"/>
<dbReference type="PANTHER" id="PTHR11106">
    <property type="entry name" value="GANGLIOSIDE INDUCED DIFFERENTIATION ASSOCIATED PROTEIN 2-RELATED"/>
    <property type="match status" value="1"/>
</dbReference>
<feature type="domain" description="Macro" evidence="5">
    <location>
        <begin position="70"/>
        <end position="261"/>
    </location>
</feature>
<dbReference type="PROSITE" id="PS51154">
    <property type="entry name" value="MACRO"/>
    <property type="match status" value="1"/>
</dbReference>
<reference evidence="6 7" key="1">
    <citation type="submission" date="2017-08" db="EMBL/GenBank/DDBJ databases">
        <title>Draft genome sequences of 64 type strains of genus Staph aureus.</title>
        <authorList>
            <person name="Cole K."/>
            <person name="Golubchik T."/>
            <person name="Russell J."/>
            <person name="Foster D."/>
            <person name="Llewelyn M."/>
            <person name="Wilson D."/>
            <person name="Crook D."/>
            <person name="Paul J."/>
        </authorList>
    </citation>
    <scope>NUCLEOTIDE SEQUENCE [LARGE SCALE GENOMIC DNA]</scope>
    <source>
        <strain evidence="6 7">NCTC 12101</strain>
    </source>
</reference>
<comment type="catalytic activity">
    <reaction evidence="3">
        <text>4-O-(ADP-D-ribosyl)-L-aspartyl-[protein] + H2O = L-aspartyl-[protein] + ADP-D-ribose + H(+)</text>
        <dbReference type="Rhea" id="RHEA:54428"/>
        <dbReference type="Rhea" id="RHEA-COMP:9867"/>
        <dbReference type="Rhea" id="RHEA-COMP:13832"/>
        <dbReference type="ChEBI" id="CHEBI:15377"/>
        <dbReference type="ChEBI" id="CHEBI:15378"/>
        <dbReference type="ChEBI" id="CHEBI:29961"/>
        <dbReference type="ChEBI" id="CHEBI:57967"/>
        <dbReference type="ChEBI" id="CHEBI:138102"/>
    </reaction>
    <physiologicalReaction direction="left-to-right" evidence="3">
        <dbReference type="Rhea" id="RHEA:54429"/>
    </physiologicalReaction>
</comment>
<dbReference type="InterPro" id="IPR002589">
    <property type="entry name" value="Macro_dom"/>
</dbReference>
<dbReference type="PANTHER" id="PTHR11106:SF27">
    <property type="entry name" value="MACRO DOMAIN-CONTAINING PROTEIN"/>
    <property type="match status" value="1"/>
</dbReference>
<evidence type="ECO:0000259" key="5">
    <source>
        <dbReference type="PROSITE" id="PS51154"/>
    </source>
</evidence>
<dbReference type="RefSeq" id="WP_059107838.1">
    <property type="nucleotide sequence ID" value="NZ_AP024589.1"/>
</dbReference>
<keyword evidence="2" id="KW-0378">Hydrolase</keyword>